<protein>
    <submittedName>
        <fullName evidence="1">Uncharacterized protein</fullName>
    </submittedName>
</protein>
<gene>
    <name evidence="1" type="ORF">Tci_841198</name>
</gene>
<organism evidence="1">
    <name type="scientific">Tanacetum cinerariifolium</name>
    <name type="common">Dalmatian daisy</name>
    <name type="synonym">Chrysanthemum cinerariifolium</name>
    <dbReference type="NCBI Taxonomy" id="118510"/>
    <lineage>
        <taxon>Eukaryota</taxon>
        <taxon>Viridiplantae</taxon>
        <taxon>Streptophyta</taxon>
        <taxon>Embryophyta</taxon>
        <taxon>Tracheophyta</taxon>
        <taxon>Spermatophyta</taxon>
        <taxon>Magnoliopsida</taxon>
        <taxon>eudicotyledons</taxon>
        <taxon>Gunneridae</taxon>
        <taxon>Pentapetalae</taxon>
        <taxon>asterids</taxon>
        <taxon>campanulids</taxon>
        <taxon>Asterales</taxon>
        <taxon>Asteraceae</taxon>
        <taxon>Asteroideae</taxon>
        <taxon>Anthemideae</taxon>
        <taxon>Anthemidinae</taxon>
        <taxon>Tanacetum</taxon>
    </lineage>
</organism>
<comment type="caution">
    <text evidence="1">The sequence shown here is derived from an EMBL/GenBank/DDBJ whole genome shotgun (WGS) entry which is preliminary data.</text>
</comment>
<sequence length="93" mass="9977">MKSLGDRGMAVDSLECLTQTHTRETAMFVALTSVMVETQAGIHEKEGHVANGFIYMGTSSSTTLFWVSASTRSADRVGVALRGTPGRLETRIG</sequence>
<dbReference type="AlphaFoldDB" id="A0A699QGA4"/>
<proteinExistence type="predicted"/>
<feature type="non-terminal residue" evidence="1">
    <location>
        <position position="93"/>
    </location>
</feature>
<name>A0A699QGA4_TANCI</name>
<reference evidence="1" key="1">
    <citation type="journal article" date="2019" name="Sci. Rep.">
        <title>Draft genome of Tanacetum cinerariifolium, the natural source of mosquito coil.</title>
        <authorList>
            <person name="Yamashiro T."/>
            <person name="Shiraishi A."/>
            <person name="Satake H."/>
            <person name="Nakayama K."/>
        </authorList>
    </citation>
    <scope>NUCLEOTIDE SEQUENCE</scope>
</reference>
<dbReference type="EMBL" id="BKCJ011023755">
    <property type="protein sequence ID" value="GFC69228.1"/>
    <property type="molecule type" value="Genomic_DNA"/>
</dbReference>
<evidence type="ECO:0000313" key="1">
    <source>
        <dbReference type="EMBL" id="GFC69228.1"/>
    </source>
</evidence>
<accession>A0A699QGA4</accession>